<evidence type="ECO:0000313" key="10">
    <source>
        <dbReference type="EMBL" id="KRQ87328.1"/>
    </source>
</evidence>
<evidence type="ECO:0000256" key="2">
    <source>
        <dbReference type="ARBA" id="ARBA00007296"/>
    </source>
</evidence>
<dbReference type="STRING" id="908809.ABG79_00666"/>
<dbReference type="PATRIC" id="fig|908809.3.peg.671"/>
<dbReference type="FunFam" id="1.20.120.610:FF:000005">
    <property type="entry name" value="V-type sodium ATPase subunit K"/>
    <property type="match status" value="1"/>
</dbReference>
<dbReference type="Proteomes" id="UP000052015">
    <property type="component" value="Unassembled WGS sequence"/>
</dbReference>
<comment type="subcellular location">
    <subcellularLocation>
        <location evidence="1">Membrane</location>
        <topology evidence="1">Multi-pass membrane protein</topology>
    </subcellularLocation>
</comment>
<dbReference type="NCBIfam" id="NF005124">
    <property type="entry name" value="PRK06558.1"/>
    <property type="match status" value="1"/>
</dbReference>
<feature type="transmembrane region" description="Helical" evidence="8">
    <location>
        <begin position="71"/>
        <end position="89"/>
    </location>
</feature>
<keyword evidence="11" id="KW-1185">Reference proteome</keyword>
<evidence type="ECO:0000313" key="11">
    <source>
        <dbReference type="Proteomes" id="UP000052015"/>
    </source>
</evidence>
<dbReference type="InterPro" id="IPR002379">
    <property type="entry name" value="ATPase_proteolipid_c-like_dom"/>
</dbReference>
<proteinExistence type="inferred from homology"/>
<dbReference type="InterPro" id="IPR000245">
    <property type="entry name" value="ATPase_proteolipid_csu"/>
</dbReference>
<evidence type="ECO:0000256" key="6">
    <source>
        <dbReference type="ARBA" id="ARBA00023065"/>
    </source>
</evidence>
<evidence type="ECO:0000259" key="9">
    <source>
        <dbReference type="Pfam" id="PF00137"/>
    </source>
</evidence>
<feature type="transmembrane region" description="Helical" evidence="8">
    <location>
        <begin position="101"/>
        <end position="119"/>
    </location>
</feature>
<dbReference type="RefSeq" id="WP_057977104.1">
    <property type="nucleotide sequence ID" value="NZ_LKHP01000003.1"/>
</dbReference>
<keyword evidence="5 8" id="KW-1133">Transmembrane helix</keyword>
<protein>
    <submittedName>
        <fullName evidence="10">V-type sodium ATPase subunit K</fullName>
    </submittedName>
</protein>
<feature type="domain" description="V-ATPase proteolipid subunit C-like" evidence="9">
    <location>
        <begin position="104"/>
        <end position="163"/>
    </location>
</feature>
<evidence type="ECO:0000256" key="8">
    <source>
        <dbReference type="RuleBase" id="RU363060"/>
    </source>
</evidence>
<dbReference type="Pfam" id="PF00137">
    <property type="entry name" value="ATP-synt_C"/>
    <property type="match status" value="2"/>
</dbReference>
<dbReference type="GO" id="GO:0046961">
    <property type="term" value="F:proton-transporting ATPase activity, rotational mechanism"/>
    <property type="evidence" value="ECO:0007669"/>
    <property type="project" value="InterPro"/>
</dbReference>
<dbReference type="PRINTS" id="PR00122">
    <property type="entry name" value="VACATPASE"/>
</dbReference>
<feature type="transmembrane region" description="Helical" evidence="8">
    <location>
        <begin position="12"/>
        <end position="33"/>
    </location>
</feature>
<keyword evidence="6 8" id="KW-0406">Ion transport</keyword>
<evidence type="ECO:0000256" key="5">
    <source>
        <dbReference type="ARBA" id="ARBA00022989"/>
    </source>
</evidence>
<dbReference type="SUPFAM" id="SSF81333">
    <property type="entry name" value="F1F0 ATP synthase subunit C"/>
    <property type="match status" value="2"/>
</dbReference>
<sequence length="169" mass="17526">MENFATFVEFLKVYGGAILALLGAALAALMAGIGSAKGVGIVGESAAGLITEDPEKFGQSLILQVIPGTQGFYGFITALIVLQRVGLLGGGLKPLTLSQGFLLLMACLPMAFVGLYSAISQGKTAAAGIQILAKRPEKMFNGVIYAVMVETYAVVALITSILMIVNIKI</sequence>
<dbReference type="Gene3D" id="1.20.120.610">
    <property type="entry name" value="lithium bound rotor ring of v- atpase"/>
    <property type="match status" value="1"/>
</dbReference>
<name>A0A0R3JUU1_CALMK</name>
<dbReference type="CDD" id="cd18180">
    <property type="entry name" value="ATP-synt_Vo_Ao_c_NTPK_rpt2"/>
    <property type="match status" value="1"/>
</dbReference>
<dbReference type="CDD" id="cd18179">
    <property type="entry name" value="ATP-synt_Vo_Ao_c_NTPK_rpt1"/>
    <property type="match status" value="1"/>
</dbReference>
<gene>
    <name evidence="10" type="primary">ntpK</name>
    <name evidence="10" type="ORF">ABG79_00666</name>
</gene>
<dbReference type="InterPro" id="IPR035921">
    <property type="entry name" value="F/V-ATP_Csub_sf"/>
</dbReference>
<evidence type="ECO:0000256" key="7">
    <source>
        <dbReference type="ARBA" id="ARBA00023136"/>
    </source>
</evidence>
<dbReference type="AlphaFoldDB" id="A0A0R3JUU1"/>
<dbReference type="EMBL" id="LKHP01000003">
    <property type="protein sequence ID" value="KRQ87328.1"/>
    <property type="molecule type" value="Genomic_DNA"/>
</dbReference>
<comment type="similarity">
    <text evidence="2 8">Belongs to the V-ATPase proteolipid subunit family.</text>
</comment>
<dbReference type="GO" id="GO:0033179">
    <property type="term" value="C:proton-transporting V-type ATPase, V0 domain"/>
    <property type="evidence" value="ECO:0007669"/>
    <property type="project" value="InterPro"/>
</dbReference>
<keyword evidence="4 8" id="KW-0812">Transmembrane</keyword>
<dbReference type="PANTHER" id="PTHR10263">
    <property type="entry name" value="V-TYPE PROTON ATPASE PROTEOLIPID SUBUNIT"/>
    <property type="match status" value="1"/>
</dbReference>
<evidence type="ECO:0000256" key="3">
    <source>
        <dbReference type="ARBA" id="ARBA00022448"/>
    </source>
</evidence>
<feature type="transmembrane region" description="Helical" evidence="8">
    <location>
        <begin position="139"/>
        <end position="165"/>
    </location>
</feature>
<evidence type="ECO:0000256" key="1">
    <source>
        <dbReference type="ARBA" id="ARBA00004141"/>
    </source>
</evidence>
<organism evidence="10 11">
    <name type="scientific">Caloramator mitchellensis</name>
    <dbReference type="NCBI Taxonomy" id="908809"/>
    <lineage>
        <taxon>Bacteria</taxon>
        <taxon>Bacillati</taxon>
        <taxon>Bacillota</taxon>
        <taxon>Clostridia</taxon>
        <taxon>Eubacteriales</taxon>
        <taxon>Clostridiaceae</taxon>
        <taxon>Caloramator</taxon>
    </lineage>
</organism>
<keyword evidence="3 8" id="KW-0813">Transport</keyword>
<dbReference type="OrthoDB" id="384481at2"/>
<comment type="caution">
    <text evidence="10">The sequence shown here is derived from an EMBL/GenBank/DDBJ whole genome shotgun (WGS) entry which is preliminary data.</text>
</comment>
<reference evidence="10 11" key="1">
    <citation type="submission" date="2015-09" db="EMBL/GenBank/DDBJ databases">
        <title>Draft genome sequence of a Caloramator mitchellensis, a moderate thermophile from the Great Artesian Basin of Australia.</title>
        <authorList>
            <person name="Patel B.K."/>
        </authorList>
    </citation>
    <scope>NUCLEOTIDE SEQUENCE [LARGE SCALE GENOMIC DNA]</scope>
    <source>
        <strain evidence="10 11">VF08</strain>
    </source>
</reference>
<evidence type="ECO:0000256" key="4">
    <source>
        <dbReference type="ARBA" id="ARBA00022692"/>
    </source>
</evidence>
<accession>A0A0R3JUU1</accession>
<feature type="domain" description="V-ATPase proteolipid subunit C-like" evidence="9">
    <location>
        <begin position="22"/>
        <end position="80"/>
    </location>
</feature>
<keyword evidence="7 8" id="KW-0472">Membrane</keyword>